<evidence type="ECO:0000313" key="2">
    <source>
        <dbReference type="EMBL" id="SFJ52940.1"/>
    </source>
</evidence>
<feature type="transmembrane region" description="Helical" evidence="1">
    <location>
        <begin position="63"/>
        <end position="90"/>
    </location>
</feature>
<gene>
    <name evidence="2" type="ORF">SAMN03080618_03236</name>
</gene>
<evidence type="ECO:0000313" key="3">
    <source>
        <dbReference type="Proteomes" id="UP000242763"/>
    </source>
</evidence>
<evidence type="ECO:0000256" key="1">
    <source>
        <dbReference type="SAM" id="Phobius"/>
    </source>
</evidence>
<dbReference type="STRING" id="1121003.SAMN03080618_03236"/>
<sequence>MEIAFPWPFTQGEWLAWTSAAITMLLGLAMLFAPRLVFRVLRLQTNPNHPEAVGAARATMSGFYLGVGLACILLAQPLLYLTLGLCWGLSAFGRVISMLSDQGNTLVNWVWLAVELCLAGLALAFALGLVA</sequence>
<dbReference type="Proteomes" id="UP000242763">
    <property type="component" value="Unassembled WGS sequence"/>
</dbReference>
<name>A0A1I3S3I5_9HYPH</name>
<dbReference type="EMBL" id="FORF01000026">
    <property type="protein sequence ID" value="SFJ52940.1"/>
    <property type="molecule type" value="Genomic_DNA"/>
</dbReference>
<keyword evidence="1" id="KW-1133">Transmembrane helix</keyword>
<keyword evidence="1" id="KW-0472">Membrane</keyword>
<reference evidence="3" key="1">
    <citation type="submission" date="2016-10" db="EMBL/GenBank/DDBJ databases">
        <authorList>
            <person name="Varghese N."/>
            <person name="Submissions S."/>
        </authorList>
    </citation>
    <scope>NUCLEOTIDE SEQUENCE [LARGE SCALE GENOMIC DNA]</scope>
    <source>
        <strain evidence="3">DSM 21857</strain>
    </source>
</reference>
<protein>
    <recommendedName>
        <fullName evidence="4">DUF4345 domain-containing protein</fullName>
    </recommendedName>
</protein>
<evidence type="ECO:0008006" key="4">
    <source>
        <dbReference type="Google" id="ProtNLM"/>
    </source>
</evidence>
<keyword evidence="1" id="KW-0812">Transmembrane</keyword>
<dbReference type="OrthoDB" id="9808658at2"/>
<feature type="transmembrane region" description="Helical" evidence="1">
    <location>
        <begin position="110"/>
        <end position="130"/>
    </location>
</feature>
<keyword evidence="3" id="KW-1185">Reference proteome</keyword>
<organism evidence="2 3">
    <name type="scientific">Aquamicrobium aerolatum DSM 21857</name>
    <dbReference type="NCBI Taxonomy" id="1121003"/>
    <lineage>
        <taxon>Bacteria</taxon>
        <taxon>Pseudomonadati</taxon>
        <taxon>Pseudomonadota</taxon>
        <taxon>Alphaproteobacteria</taxon>
        <taxon>Hyphomicrobiales</taxon>
        <taxon>Phyllobacteriaceae</taxon>
        <taxon>Aerobium</taxon>
    </lineage>
</organism>
<dbReference type="RefSeq" id="WP_091524482.1">
    <property type="nucleotide sequence ID" value="NZ_FORF01000026.1"/>
</dbReference>
<dbReference type="AlphaFoldDB" id="A0A1I3S3I5"/>
<accession>A0A1I3S3I5</accession>
<dbReference type="Pfam" id="PF14248">
    <property type="entry name" value="DUF4345"/>
    <property type="match status" value="1"/>
</dbReference>
<feature type="transmembrane region" description="Helical" evidence="1">
    <location>
        <begin position="14"/>
        <end position="33"/>
    </location>
</feature>
<dbReference type="InterPro" id="IPR025597">
    <property type="entry name" value="DUF4345"/>
</dbReference>
<proteinExistence type="predicted"/>